<dbReference type="Proteomes" id="UP000008370">
    <property type="component" value="Unassembled WGS sequence"/>
</dbReference>
<evidence type="ECO:0000313" key="2">
    <source>
        <dbReference type="Proteomes" id="UP000008370"/>
    </source>
</evidence>
<sequence length="373" mass="41229">QHCSCPDPSDTRFSTCVDILTSSTRLRCYVRELALTSQRQECFRIPGEHVELEKLDMSTLVVVINLLPGLDCLHLERCALRPEARSPDATLPRQSASFALTEPSFNLNEVIFRDLADKASVEAMADIFSYFQRIGKLTISGISRWHRDSHRPLSFSLSPSAPIVETLVLDNVDEGEVVTALCRELRAHAGSTAVQHVVVDRLTLELLDFICAMPNLESVSYVARGFTPPVVAGRHHAKLRRVTFIVPLWLRPKSGSYASPVRCLTAHVRTLSVFNASEVAIGFSLSVDDTPEGDENFDADTAAECALSQVGPELQAIGEALETYGSLRALVLEIRNFTPAQDSFCVTCLGEAAARHIPRKYVGMLRIESTKRY</sequence>
<dbReference type="EMBL" id="JH930951">
    <property type="protein sequence ID" value="EKM48541.1"/>
    <property type="molecule type" value="Genomic_DNA"/>
</dbReference>
<evidence type="ECO:0008006" key="3">
    <source>
        <dbReference type="Google" id="ProtNLM"/>
    </source>
</evidence>
<evidence type="ECO:0000313" key="1">
    <source>
        <dbReference type="EMBL" id="EKM48541.1"/>
    </source>
</evidence>
<organism evidence="1 2">
    <name type="scientific">Phanerochaete carnosa (strain HHB-10118-sp)</name>
    <name type="common">White-rot fungus</name>
    <name type="synonym">Peniophora carnosa</name>
    <dbReference type="NCBI Taxonomy" id="650164"/>
    <lineage>
        <taxon>Eukaryota</taxon>
        <taxon>Fungi</taxon>
        <taxon>Dikarya</taxon>
        <taxon>Basidiomycota</taxon>
        <taxon>Agaricomycotina</taxon>
        <taxon>Agaricomycetes</taxon>
        <taxon>Polyporales</taxon>
        <taxon>Phanerochaetaceae</taxon>
        <taxon>Phanerochaete</taxon>
    </lineage>
</organism>
<proteinExistence type="predicted"/>
<reference evidence="1 2" key="1">
    <citation type="journal article" date="2012" name="BMC Genomics">
        <title>Comparative genomics of the white-rot fungi, Phanerochaete carnosa and P. chrysosporium, to elucidate the genetic basis of the distinct wood types they colonize.</title>
        <authorList>
            <person name="Suzuki H."/>
            <person name="MacDonald J."/>
            <person name="Syed K."/>
            <person name="Salamov A."/>
            <person name="Hori C."/>
            <person name="Aerts A."/>
            <person name="Henrissat B."/>
            <person name="Wiebenga A."/>
            <person name="vanKuyk P.A."/>
            <person name="Barry K."/>
            <person name="Lindquist E."/>
            <person name="LaButti K."/>
            <person name="Lapidus A."/>
            <person name="Lucas S."/>
            <person name="Coutinho P."/>
            <person name="Gong Y."/>
            <person name="Samejima M."/>
            <person name="Mahadevan R."/>
            <person name="Abou-Zaid M."/>
            <person name="de Vries R.P."/>
            <person name="Igarashi K."/>
            <person name="Yadav J.S."/>
            <person name="Grigoriev I.V."/>
            <person name="Master E.R."/>
        </authorList>
    </citation>
    <scope>NUCLEOTIDE SEQUENCE [LARGE SCALE GENOMIC DNA]</scope>
    <source>
        <strain evidence="1 2">HHB-10118-sp</strain>
    </source>
</reference>
<feature type="non-terminal residue" evidence="1">
    <location>
        <position position="1"/>
    </location>
</feature>
<dbReference type="KEGG" id="pco:PHACADRAFT_108771"/>
<dbReference type="RefSeq" id="XP_007402907.1">
    <property type="nucleotide sequence ID" value="XM_007402845.1"/>
</dbReference>
<keyword evidence="2" id="KW-1185">Reference proteome</keyword>
<gene>
    <name evidence="1" type="ORF">PHACADRAFT_108771</name>
</gene>
<accession>K5UGD5</accession>
<dbReference type="GeneID" id="18907535"/>
<dbReference type="AlphaFoldDB" id="K5UGD5"/>
<protein>
    <recommendedName>
        <fullName evidence="3">F-box domain-containing protein</fullName>
    </recommendedName>
</protein>
<dbReference type="HOGENOM" id="CLU_051379_0_0_1"/>
<dbReference type="InParanoid" id="K5UGD5"/>
<name>K5UGD5_PHACS</name>